<dbReference type="PANTHER" id="PTHR20371:SF1">
    <property type="entry name" value="ENOLASE-PHOSPHATASE E1"/>
    <property type="match status" value="1"/>
</dbReference>
<name>A0A1X6NLW9_PORUM</name>
<keyword evidence="1" id="KW-0028">Amino-acid biosynthesis</keyword>
<gene>
    <name evidence="4" type="ORF">BU14_1610s0001</name>
</gene>
<accession>A0A1X6NLW9</accession>
<dbReference type="Proteomes" id="UP000218209">
    <property type="component" value="Unassembled WGS sequence"/>
</dbReference>
<dbReference type="GO" id="GO:0043874">
    <property type="term" value="F:acireductone synthase activity"/>
    <property type="evidence" value="ECO:0007669"/>
    <property type="project" value="InterPro"/>
</dbReference>
<dbReference type="OrthoDB" id="272500at2759"/>
<dbReference type="InterPro" id="IPR006439">
    <property type="entry name" value="HAD-SF_hydro_IA"/>
</dbReference>
<dbReference type="Pfam" id="PF00702">
    <property type="entry name" value="Hydrolase"/>
    <property type="match status" value="1"/>
</dbReference>
<proteinExistence type="predicted"/>
<dbReference type="InterPro" id="IPR036412">
    <property type="entry name" value="HAD-like_sf"/>
</dbReference>
<reference evidence="4 5" key="1">
    <citation type="submission" date="2017-03" db="EMBL/GenBank/DDBJ databases">
        <title>WGS assembly of Porphyra umbilicalis.</title>
        <authorList>
            <person name="Brawley S.H."/>
            <person name="Blouin N.A."/>
            <person name="Ficko-Blean E."/>
            <person name="Wheeler G.L."/>
            <person name="Lohr M."/>
            <person name="Goodson H.V."/>
            <person name="Jenkins J.W."/>
            <person name="Blaby-Haas C.E."/>
            <person name="Helliwell K.E."/>
            <person name="Chan C."/>
            <person name="Marriage T."/>
            <person name="Bhattacharya D."/>
            <person name="Klein A.S."/>
            <person name="Badis Y."/>
            <person name="Brodie J."/>
            <person name="Cao Y."/>
            <person name="Collen J."/>
            <person name="Dittami S.M."/>
            <person name="Gachon C.M."/>
            <person name="Green B.R."/>
            <person name="Karpowicz S."/>
            <person name="Kim J.W."/>
            <person name="Kudahl U."/>
            <person name="Lin S."/>
            <person name="Michel G."/>
            <person name="Mittag M."/>
            <person name="Olson B.J."/>
            <person name="Pangilinan J."/>
            <person name="Peng Y."/>
            <person name="Qiu H."/>
            <person name="Shu S."/>
            <person name="Singer J.T."/>
            <person name="Smith A.G."/>
            <person name="Sprecher B.N."/>
            <person name="Wagner V."/>
            <person name="Wang W."/>
            <person name="Wang Z.-Y."/>
            <person name="Yan J."/>
            <person name="Yarish C."/>
            <person name="Zoeuner-Riek S."/>
            <person name="Zhuang Y."/>
            <person name="Zou Y."/>
            <person name="Lindquist E.A."/>
            <person name="Grimwood J."/>
            <person name="Barry K."/>
            <person name="Rokhsar D.S."/>
            <person name="Schmutz J."/>
            <person name="Stiller J.W."/>
            <person name="Grossman A.R."/>
            <person name="Prochnik S.E."/>
        </authorList>
    </citation>
    <scope>NUCLEOTIDE SEQUENCE [LARGE SCALE GENOMIC DNA]</scope>
    <source>
        <strain evidence="4">4086291</strain>
    </source>
</reference>
<dbReference type="EMBL" id="KV919610">
    <property type="protein sequence ID" value="OSX69333.1"/>
    <property type="molecule type" value="Genomic_DNA"/>
</dbReference>
<sequence>MDGGRKSTALKRLQGLIWAGGYSSGELTGELFPDVQAALRGWKARGVRVAVYSSGSVEAQRLLFRHSSAGDLTSLLVGHYDTNVGSKREPGSYKAIVAAAGFTAGDTLFITDAHAEADAAVAAGLTAAISVRRGNEPLPRQTKHKLVTSLRHLFPPMSL</sequence>
<dbReference type="AlphaFoldDB" id="A0A1X6NLW9"/>
<dbReference type="GO" id="GO:0000287">
    <property type="term" value="F:magnesium ion binding"/>
    <property type="evidence" value="ECO:0007669"/>
    <property type="project" value="InterPro"/>
</dbReference>
<keyword evidence="3" id="KW-0486">Methionine biosynthesis</keyword>
<keyword evidence="5" id="KW-1185">Reference proteome</keyword>
<evidence type="ECO:0000313" key="4">
    <source>
        <dbReference type="EMBL" id="OSX69333.1"/>
    </source>
</evidence>
<dbReference type="PANTHER" id="PTHR20371">
    <property type="entry name" value="ENOLASE-PHOSPHATASE E1"/>
    <property type="match status" value="1"/>
</dbReference>
<evidence type="ECO:0008006" key="6">
    <source>
        <dbReference type="Google" id="ProtNLM"/>
    </source>
</evidence>
<protein>
    <recommendedName>
        <fullName evidence="6">Enolase-phosphatase E1</fullName>
    </recommendedName>
</protein>
<dbReference type="SUPFAM" id="SSF56784">
    <property type="entry name" value="HAD-like"/>
    <property type="match status" value="1"/>
</dbReference>
<dbReference type="NCBIfam" id="TIGR01691">
    <property type="entry name" value="enolase-ppase"/>
    <property type="match status" value="1"/>
</dbReference>
<dbReference type="GO" id="GO:0019509">
    <property type="term" value="P:L-methionine salvage from methylthioadenosine"/>
    <property type="evidence" value="ECO:0007669"/>
    <property type="project" value="InterPro"/>
</dbReference>
<keyword evidence="2" id="KW-0378">Hydrolase</keyword>
<dbReference type="InterPro" id="IPR023214">
    <property type="entry name" value="HAD_sf"/>
</dbReference>
<dbReference type="NCBIfam" id="TIGR01549">
    <property type="entry name" value="HAD-SF-IA-v1"/>
    <property type="match status" value="1"/>
</dbReference>
<evidence type="ECO:0000256" key="2">
    <source>
        <dbReference type="ARBA" id="ARBA00022801"/>
    </source>
</evidence>
<organism evidence="4 5">
    <name type="scientific">Porphyra umbilicalis</name>
    <name type="common">Purple laver</name>
    <name type="synonym">Red alga</name>
    <dbReference type="NCBI Taxonomy" id="2786"/>
    <lineage>
        <taxon>Eukaryota</taxon>
        <taxon>Rhodophyta</taxon>
        <taxon>Bangiophyceae</taxon>
        <taxon>Bangiales</taxon>
        <taxon>Bangiaceae</taxon>
        <taxon>Porphyra</taxon>
    </lineage>
</organism>
<evidence type="ECO:0000256" key="3">
    <source>
        <dbReference type="ARBA" id="ARBA00023167"/>
    </source>
</evidence>
<dbReference type="InterPro" id="IPR023943">
    <property type="entry name" value="Enolase-ppase_E1"/>
</dbReference>
<evidence type="ECO:0000313" key="5">
    <source>
        <dbReference type="Proteomes" id="UP000218209"/>
    </source>
</evidence>
<dbReference type="Gene3D" id="3.40.50.1000">
    <property type="entry name" value="HAD superfamily/HAD-like"/>
    <property type="match status" value="1"/>
</dbReference>
<evidence type="ECO:0000256" key="1">
    <source>
        <dbReference type="ARBA" id="ARBA00022605"/>
    </source>
</evidence>